<name>A0AAE0URB6_9TELE</name>
<reference evidence="1" key="1">
    <citation type="submission" date="2023-06" db="EMBL/GenBank/DDBJ databases">
        <title>Male Hemibagrus guttatus genome.</title>
        <authorList>
            <person name="Bian C."/>
        </authorList>
    </citation>
    <scope>NUCLEOTIDE SEQUENCE</scope>
    <source>
        <strain evidence="1">Male_cb2023</strain>
        <tissue evidence="1">Muscle</tissue>
    </source>
</reference>
<dbReference type="AlphaFoldDB" id="A0AAE0URB6"/>
<proteinExistence type="predicted"/>
<keyword evidence="2" id="KW-1185">Reference proteome</keyword>
<evidence type="ECO:0000313" key="1">
    <source>
        <dbReference type="EMBL" id="KAK3514653.1"/>
    </source>
</evidence>
<comment type="caution">
    <text evidence="1">The sequence shown here is derived from an EMBL/GenBank/DDBJ whole genome shotgun (WGS) entry which is preliminary data.</text>
</comment>
<gene>
    <name evidence="1" type="ORF">QTP70_021564</name>
</gene>
<sequence length="103" mass="10930">MINTQGGLVTWWLARLPHTSRVGGSIPASAVCVEFACSPRASGVSSGPEQESEVIMDTVPCLHLSSFDDSMPMTASNSCSWLTGVEHDVVICCYSSSTAMFNV</sequence>
<feature type="non-terminal residue" evidence="1">
    <location>
        <position position="1"/>
    </location>
</feature>
<accession>A0AAE0URB6</accession>
<organism evidence="1 2">
    <name type="scientific">Hemibagrus guttatus</name>
    <dbReference type="NCBI Taxonomy" id="175788"/>
    <lineage>
        <taxon>Eukaryota</taxon>
        <taxon>Metazoa</taxon>
        <taxon>Chordata</taxon>
        <taxon>Craniata</taxon>
        <taxon>Vertebrata</taxon>
        <taxon>Euteleostomi</taxon>
        <taxon>Actinopterygii</taxon>
        <taxon>Neopterygii</taxon>
        <taxon>Teleostei</taxon>
        <taxon>Ostariophysi</taxon>
        <taxon>Siluriformes</taxon>
        <taxon>Bagridae</taxon>
        <taxon>Hemibagrus</taxon>
    </lineage>
</organism>
<dbReference type="Proteomes" id="UP001274896">
    <property type="component" value="Unassembled WGS sequence"/>
</dbReference>
<evidence type="ECO:0000313" key="2">
    <source>
        <dbReference type="Proteomes" id="UP001274896"/>
    </source>
</evidence>
<protein>
    <submittedName>
        <fullName evidence="1">Uncharacterized protein</fullName>
    </submittedName>
</protein>
<dbReference type="EMBL" id="JAUCMX010000021">
    <property type="protein sequence ID" value="KAK3514653.1"/>
    <property type="molecule type" value="Genomic_DNA"/>
</dbReference>